<dbReference type="Proteomes" id="UP000277212">
    <property type="component" value="Unassembled WGS sequence"/>
</dbReference>
<comment type="caution">
    <text evidence="5">The sequence shown here is derived from an EMBL/GenBank/DDBJ whole genome shotgun (WGS) entry which is preliminary data.</text>
</comment>
<organism evidence="5 6">
    <name type="scientific">Fusarium kuroshium</name>
    <dbReference type="NCBI Taxonomy" id="2010991"/>
    <lineage>
        <taxon>Eukaryota</taxon>
        <taxon>Fungi</taxon>
        <taxon>Dikarya</taxon>
        <taxon>Ascomycota</taxon>
        <taxon>Pezizomycotina</taxon>
        <taxon>Sordariomycetes</taxon>
        <taxon>Hypocreomycetidae</taxon>
        <taxon>Hypocreales</taxon>
        <taxon>Nectriaceae</taxon>
        <taxon>Fusarium</taxon>
        <taxon>Fusarium solani species complex</taxon>
    </lineage>
</organism>
<evidence type="ECO:0000256" key="1">
    <source>
        <dbReference type="ARBA" id="ARBA00022450"/>
    </source>
</evidence>
<name>A0A3M2SLD6_9HYPO</name>
<dbReference type="InterPro" id="IPR042099">
    <property type="entry name" value="ANL_N_sf"/>
</dbReference>
<accession>A0A3M2SLD6</accession>
<evidence type="ECO:0000256" key="2">
    <source>
        <dbReference type="ARBA" id="ARBA00022553"/>
    </source>
</evidence>
<protein>
    <recommendedName>
        <fullName evidence="4">AMP-dependent synthetase/ligase domain-containing protein</fullName>
    </recommendedName>
</protein>
<dbReference type="PANTHER" id="PTHR43439:SF2">
    <property type="entry name" value="ENZYME, PUTATIVE (JCVI)-RELATED"/>
    <property type="match status" value="1"/>
</dbReference>
<dbReference type="InterPro" id="IPR000873">
    <property type="entry name" value="AMP-dep_synth/lig_dom"/>
</dbReference>
<evidence type="ECO:0000313" key="5">
    <source>
        <dbReference type="EMBL" id="RMJ18379.1"/>
    </source>
</evidence>
<reference evidence="5 6" key="1">
    <citation type="submission" date="2017-06" db="EMBL/GenBank/DDBJ databases">
        <title>Comparative genomic analysis of Ambrosia Fusariam Clade fungi.</title>
        <authorList>
            <person name="Stajich J.E."/>
            <person name="Carrillo J."/>
            <person name="Kijimoto T."/>
            <person name="Eskalen A."/>
            <person name="O'Donnell K."/>
            <person name="Kasson M."/>
        </authorList>
    </citation>
    <scope>NUCLEOTIDE SEQUENCE [LARGE SCALE GENOMIC DNA]</scope>
    <source>
        <strain evidence="5">UCR3666</strain>
    </source>
</reference>
<dbReference type="Pfam" id="PF23562">
    <property type="entry name" value="AMP-binding_C_3"/>
    <property type="match status" value="1"/>
</dbReference>
<keyword evidence="2" id="KW-0597">Phosphoprotein</keyword>
<dbReference type="SUPFAM" id="SSF56801">
    <property type="entry name" value="Acetyl-CoA synthetase-like"/>
    <property type="match status" value="1"/>
</dbReference>
<evidence type="ECO:0000256" key="3">
    <source>
        <dbReference type="ARBA" id="ARBA00022857"/>
    </source>
</evidence>
<dbReference type="Gene3D" id="3.40.50.12780">
    <property type="entry name" value="N-terminal domain of ligase-like"/>
    <property type="match status" value="1"/>
</dbReference>
<keyword evidence="6" id="KW-1185">Reference proteome</keyword>
<dbReference type="PROSITE" id="PS00455">
    <property type="entry name" value="AMP_BINDING"/>
    <property type="match status" value="1"/>
</dbReference>
<dbReference type="EMBL" id="NKUJ01000020">
    <property type="protein sequence ID" value="RMJ18379.1"/>
    <property type="molecule type" value="Genomic_DNA"/>
</dbReference>
<dbReference type="InterPro" id="IPR051414">
    <property type="entry name" value="Adenylate-forming_Reductase"/>
</dbReference>
<dbReference type="OrthoDB" id="429813at2759"/>
<feature type="domain" description="AMP-dependent synthetase/ligase" evidence="4">
    <location>
        <begin position="39"/>
        <end position="345"/>
    </location>
</feature>
<evidence type="ECO:0000259" key="4">
    <source>
        <dbReference type="Pfam" id="PF00501"/>
    </source>
</evidence>
<keyword evidence="3" id="KW-0521">NADP</keyword>
<keyword evidence="1" id="KW-0596">Phosphopantetheine</keyword>
<evidence type="ECO:0000313" key="6">
    <source>
        <dbReference type="Proteomes" id="UP000277212"/>
    </source>
</evidence>
<dbReference type="STRING" id="2010991.A0A3M2SLD6"/>
<dbReference type="Pfam" id="PF00501">
    <property type="entry name" value="AMP-binding"/>
    <property type="match status" value="1"/>
</dbReference>
<dbReference type="InterPro" id="IPR020845">
    <property type="entry name" value="AMP-binding_CS"/>
</dbReference>
<proteinExistence type="predicted"/>
<dbReference type="PANTHER" id="PTHR43439">
    <property type="entry name" value="PHENYLACETATE-COENZYME A LIGASE"/>
    <property type="match status" value="1"/>
</dbReference>
<sequence>MTQTEYGRRLLPSLVDEIAISDPDRVLYSIMKTNNPADGFQDINVKTFARAVNRCAWYIEKHLGRGQNFPTLAFIGPQDVVYAILTLACVKTGYKINLLSPRNTLEASLFLLEETDCKTFLVPPKFPLPIIGQLVETRRMEVLEMPALQHWLEDGPVELYPYTKTFEEARSEPFVVLHTSGSTGMPKPLMQTHGTIATLDASAQLSSLGYPDNYLSNCVGSRVYLAFPLCHCAGLWILLPGCVYAGYTVVLGPFPLSAETANAIHVHGNVQQSAHIPFILSDLVKNPEYLDNLGRLDRVIFGGGSLPKVVGDAIVTKTKLLNCIGTTEGGALLSHNLEKEDWQYVNYSHVVGSEFRQVSDDLYEHFIVRDPKLDLYQSFFQTFPDLDEWPMKDLYSKHPTKEGLWLYRGRTDDVIVFSSGANLNPIDMESVIDSNPAVRAALVIGTGYPRSGLLVEAVHPPTNEEEKKKLVDTIWPSVEAANKPIALSRRIHRDMIIFTSADKPMLRAGKGTVQRKLTVDEYSAEIEALYKATESLGVGFTSDWVRQEQ</sequence>
<gene>
    <name evidence="5" type="ORF">CDV36_001980</name>
</gene>
<dbReference type="AlphaFoldDB" id="A0A3M2SLD6"/>